<name>A0ABT0LBL1_9GAMM</name>
<dbReference type="Pfam" id="PF00583">
    <property type="entry name" value="Acetyltransf_1"/>
    <property type="match status" value="1"/>
</dbReference>
<accession>A0ABT0LBL1</accession>
<protein>
    <submittedName>
        <fullName evidence="2">GNAT family N-acetyltransferase</fullName>
    </submittedName>
</protein>
<organism evidence="2 3">
    <name type="scientific">Shewanella surugensis</name>
    <dbReference type="NCBI Taxonomy" id="212020"/>
    <lineage>
        <taxon>Bacteria</taxon>
        <taxon>Pseudomonadati</taxon>
        <taxon>Pseudomonadota</taxon>
        <taxon>Gammaproteobacteria</taxon>
        <taxon>Alteromonadales</taxon>
        <taxon>Shewanellaceae</taxon>
        <taxon>Shewanella</taxon>
    </lineage>
</organism>
<evidence type="ECO:0000313" key="2">
    <source>
        <dbReference type="EMBL" id="MCL1124737.1"/>
    </source>
</evidence>
<evidence type="ECO:0000259" key="1">
    <source>
        <dbReference type="PROSITE" id="PS51186"/>
    </source>
</evidence>
<proteinExistence type="predicted"/>
<feature type="domain" description="N-acetyltransferase" evidence="1">
    <location>
        <begin position="1"/>
        <end position="143"/>
    </location>
</feature>
<keyword evidence="3" id="KW-1185">Reference proteome</keyword>
<dbReference type="PROSITE" id="PS51186">
    <property type="entry name" value="GNAT"/>
    <property type="match status" value="1"/>
</dbReference>
<dbReference type="InterPro" id="IPR016181">
    <property type="entry name" value="Acyl_CoA_acyltransferase"/>
</dbReference>
<dbReference type="EMBL" id="JAKIKS010000030">
    <property type="protein sequence ID" value="MCL1124737.1"/>
    <property type="molecule type" value="Genomic_DNA"/>
</dbReference>
<dbReference type="Gene3D" id="3.40.630.30">
    <property type="match status" value="1"/>
</dbReference>
<evidence type="ECO:0000313" key="3">
    <source>
        <dbReference type="Proteomes" id="UP001203423"/>
    </source>
</evidence>
<dbReference type="Proteomes" id="UP001203423">
    <property type="component" value="Unassembled WGS sequence"/>
</dbReference>
<dbReference type="RefSeq" id="WP_248940015.1">
    <property type="nucleotide sequence ID" value="NZ_JAKIKS010000030.1"/>
</dbReference>
<reference evidence="2 3" key="1">
    <citation type="submission" date="2022-01" db="EMBL/GenBank/DDBJ databases">
        <title>Whole genome-based taxonomy of the Shewanellaceae.</title>
        <authorList>
            <person name="Martin-Rodriguez A.J."/>
        </authorList>
    </citation>
    <scope>NUCLEOTIDE SEQUENCE [LARGE SCALE GENOMIC DNA]</scope>
    <source>
        <strain evidence="2 3">DSM 17177</strain>
    </source>
</reference>
<dbReference type="InterPro" id="IPR000182">
    <property type="entry name" value="GNAT_dom"/>
</dbReference>
<sequence length="147" mass="16334">MDVDSVAIEIIHEENQAVLDELVSGVRQYNIDHMGDEKTKPLSVVARDHVGKLIGGVSGVTIYQHFLISVVWVDEVHRGTGLGAQLMMQAESEAKQRDCLVAQLDTLSFQAPTFYQKMGFEIVGTVPAFSNSPGRFFMMKRYDEVNG</sequence>
<comment type="caution">
    <text evidence="2">The sequence shown here is derived from an EMBL/GenBank/DDBJ whole genome shotgun (WGS) entry which is preliminary data.</text>
</comment>
<dbReference type="CDD" id="cd04301">
    <property type="entry name" value="NAT_SF"/>
    <property type="match status" value="1"/>
</dbReference>
<gene>
    <name evidence="2" type="ORF">L2764_09680</name>
</gene>
<dbReference type="SUPFAM" id="SSF55729">
    <property type="entry name" value="Acyl-CoA N-acyltransferases (Nat)"/>
    <property type="match status" value="1"/>
</dbReference>